<reference evidence="5" key="1">
    <citation type="submission" date="2016-10" db="EMBL/GenBank/DDBJ databases">
        <authorList>
            <person name="Varghese N."/>
            <person name="Submissions S."/>
        </authorList>
    </citation>
    <scope>NUCLEOTIDE SEQUENCE [LARGE SCALE GENOMIC DNA]</scope>
    <source>
        <strain evidence="5">OR362-8,ATCC BAA-1266,JCM 13504</strain>
    </source>
</reference>
<evidence type="ECO:0000313" key="4">
    <source>
        <dbReference type="EMBL" id="SFP77046.1"/>
    </source>
</evidence>
<name>A0A1I5T3K2_HYMAR</name>
<proteinExistence type="predicted"/>
<evidence type="ECO:0008006" key="6">
    <source>
        <dbReference type="Google" id="ProtNLM"/>
    </source>
</evidence>
<dbReference type="PANTHER" id="PTHR15160">
    <property type="entry name" value="VON HIPPEL-LINDAU PROTEIN"/>
    <property type="match status" value="1"/>
</dbReference>
<evidence type="ECO:0000256" key="1">
    <source>
        <dbReference type="SAM" id="MobiDB-lite"/>
    </source>
</evidence>
<dbReference type="PROSITE" id="PS51658">
    <property type="entry name" value="BFN"/>
    <property type="match status" value="1"/>
</dbReference>
<dbReference type="PANTHER" id="PTHR15160:SF1">
    <property type="entry name" value="VON HIPPEL-LINDAU DISEASE TUMOR SUPPRESSOR"/>
    <property type="match status" value="1"/>
</dbReference>
<gene>
    <name evidence="4" type="ORF">SAMN04515668_0284</name>
</gene>
<sequence length="245" mass="26869">MAGLFFICTSIYHIVAFGTPHLHSKSQDTHFPSPLKKIQLEILGLSSSQSQSGSFALILGEKGGNRRLPIIIGMFEAQSIAIQIEKISPNRPLTHDLFKSFAEHVHVVILEVVISDLKEGVFYSRIVCSDGATTFDIDARPSDAIAIGLRFGVPIFTVESVLSEAGIILSDLDEAEGDADDDEDEEDDEDTDTDSPRASRAQPEPRDPSGQVSLDELTKMLAQALEKEDYEKAAKIRDELNKRNG</sequence>
<dbReference type="STRING" id="1227077.SAMN04515668_0284"/>
<dbReference type="InterPro" id="IPR036104">
    <property type="entry name" value="BFN_sf"/>
</dbReference>
<feature type="domain" description="UVR" evidence="2">
    <location>
        <begin position="211"/>
        <end position="245"/>
    </location>
</feature>
<dbReference type="Proteomes" id="UP000199029">
    <property type="component" value="Unassembled WGS sequence"/>
</dbReference>
<keyword evidence="5" id="KW-1185">Reference proteome</keyword>
<evidence type="ECO:0000259" key="2">
    <source>
        <dbReference type="PROSITE" id="PS50151"/>
    </source>
</evidence>
<dbReference type="SUPFAM" id="SSF103256">
    <property type="entry name" value="Hypothetical protein TM0160"/>
    <property type="match status" value="1"/>
</dbReference>
<accession>A0A1I5T3K2</accession>
<dbReference type="PROSITE" id="PS50151">
    <property type="entry name" value="UVR"/>
    <property type="match status" value="1"/>
</dbReference>
<dbReference type="GO" id="GO:0004518">
    <property type="term" value="F:nuclease activity"/>
    <property type="evidence" value="ECO:0007669"/>
    <property type="project" value="InterPro"/>
</dbReference>
<feature type="domain" description="BFN" evidence="3">
    <location>
        <begin position="37"/>
        <end position="169"/>
    </location>
</feature>
<dbReference type="InterPro" id="IPR001943">
    <property type="entry name" value="UVR_dom"/>
</dbReference>
<dbReference type="InterPro" id="IPR003729">
    <property type="entry name" value="Bi_nuclease_dom"/>
</dbReference>
<evidence type="ECO:0000313" key="5">
    <source>
        <dbReference type="Proteomes" id="UP000199029"/>
    </source>
</evidence>
<dbReference type="EMBL" id="FOXS01000001">
    <property type="protein sequence ID" value="SFP77046.1"/>
    <property type="molecule type" value="Genomic_DNA"/>
</dbReference>
<dbReference type="AlphaFoldDB" id="A0A1I5T3K2"/>
<dbReference type="Gene3D" id="3.10.690.10">
    <property type="entry name" value="Bifunctional nuclease domain"/>
    <property type="match status" value="1"/>
</dbReference>
<evidence type="ECO:0000259" key="3">
    <source>
        <dbReference type="PROSITE" id="PS51658"/>
    </source>
</evidence>
<organism evidence="4 5">
    <name type="scientific">Hymenobacter arizonensis</name>
    <name type="common">Siccationidurans arizonensis</name>
    <dbReference type="NCBI Taxonomy" id="1227077"/>
    <lineage>
        <taxon>Bacteria</taxon>
        <taxon>Pseudomonadati</taxon>
        <taxon>Bacteroidota</taxon>
        <taxon>Cytophagia</taxon>
        <taxon>Cytophagales</taxon>
        <taxon>Hymenobacteraceae</taxon>
        <taxon>Hymenobacter</taxon>
    </lineage>
</organism>
<feature type="compositionally biased region" description="Acidic residues" evidence="1">
    <location>
        <begin position="172"/>
        <end position="193"/>
    </location>
</feature>
<dbReference type="Pfam" id="PF02151">
    <property type="entry name" value="UVR"/>
    <property type="match status" value="1"/>
</dbReference>
<protein>
    <recommendedName>
        <fullName evidence="6">BFN domain-containing protein</fullName>
    </recommendedName>
</protein>
<dbReference type="Pfam" id="PF02577">
    <property type="entry name" value="BFN_dom"/>
    <property type="match status" value="1"/>
</dbReference>
<feature type="region of interest" description="Disordered" evidence="1">
    <location>
        <begin position="172"/>
        <end position="214"/>
    </location>
</feature>